<evidence type="ECO:0000256" key="9">
    <source>
        <dbReference type="ARBA" id="ARBA00023172"/>
    </source>
</evidence>
<comment type="caution">
    <text evidence="14">The sequence shown here is derived from an EMBL/GenBank/DDBJ whole genome shotgun (WGS) entry which is preliminary data.</text>
</comment>
<keyword evidence="4" id="KW-0479">Metal-binding</keyword>
<dbReference type="Pfam" id="PF21292">
    <property type="entry name" value="EME1-MUS81_C"/>
    <property type="match status" value="1"/>
</dbReference>
<proteinExistence type="predicted"/>
<dbReference type="Gene3D" id="1.10.150.670">
    <property type="entry name" value="Crossover junction endonuclease EME1, DNA-binding domain"/>
    <property type="match status" value="1"/>
</dbReference>
<evidence type="ECO:0000256" key="12">
    <source>
        <dbReference type="ARBA" id="ARBA00023254"/>
    </source>
</evidence>
<evidence type="ECO:0000256" key="3">
    <source>
        <dbReference type="ARBA" id="ARBA00022722"/>
    </source>
</evidence>
<evidence type="ECO:0000313" key="14">
    <source>
        <dbReference type="EMBL" id="KAK8967573.1"/>
    </source>
</evidence>
<keyword evidence="3" id="KW-0540">Nuclease</keyword>
<protein>
    <submittedName>
        <fullName evidence="14">Crossover junction endonuclease EME1B</fullName>
    </submittedName>
</protein>
<evidence type="ECO:0000256" key="10">
    <source>
        <dbReference type="ARBA" id="ARBA00023204"/>
    </source>
</evidence>
<dbReference type="EMBL" id="JBBWWR010000004">
    <property type="protein sequence ID" value="KAK8967573.1"/>
    <property type="molecule type" value="Genomic_DNA"/>
</dbReference>
<comment type="cofactor">
    <cofactor evidence="1">
        <name>Mg(2+)</name>
        <dbReference type="ChEBI" id="CHEBI:18420"/>
    </cofactor>
</comment>
<evidence type="ECO:0000256" key="2">
    <source>
        <dbReference type="ARBA" id="ARBA00004123"/>
    </source>
</evidence>
<evidence type="ECO:0000256" key="11">
    <source>
        <dbReference type="ARBA" id="ARBA00023242"/>
    </source>
</evidence>
<evidence type="ECO:0000256" key="4">
    <source>
        <dbReference type="ARBA" id="ARBA00022723"/>
    </source>
</evidence>
<keyword evidence="7" id="KW-0378">Hydrolase</keyword>
<evidence type="ECO:0000256" key="13">
    <source>
        <dbReference type="SAM" id="MobiDB-lite"/>
    </source>
</evidence>
<dbReference type="InterPro" id="IPR033310">
    <property type="entry name" value="Mms4/EME1/EME2"/>
</dbReference>
<feature type="region of interest" description="Disordered" evidence="13">
    <location>
        <begin position="1"/>
        <end position="21"/>
    </location>
</feature>
<keyword evidence="5 14" id="KW-0255">Endonuclease</keyword>
<dbReference type="Proteomes" id="UP001412067">
    <property type="component" value="Unassembled WGS sequence"/>
</dbReference>
<keyword evidence="9" id="KW-0233">DNA recombination</keyword>
<dbReference type="PANTHER" id="PTHR21077:SF5">
    <property type="entry name" value="CROSSOVER JUNCTION ENDONUCLEASE MMS4"/>
    <property type="match status" value="1"/>
</dbReference>
<keyword evidence="15" id="KW-1185">Reference proteome</keyword>
<name>A0ABR2MTS7_9ASPA</name>
<evidence type="ECO:0000256" key="5">
    <source>
        <dbReference type="ARBA" id="ARBA00022759"/>
    </source>
</evidence>
<evidence type="ECO:0000256" key="8">
    <source>
        <dbReference type="ARBA" id="ARBA00022842"/>
    </source>
</evidence>
<sequence>MDGSDHQLRSRDPVAPAPYSSFPRTSRITGIEYCKCFELDQMSPEAIEIARVFLEPFLLEVIGRFSLDSHVLAGSQERKKIIVKKLTWLSVNANGSSISNGFIDKKLIKNNVWMKALVSIPKVQPKHAVAIWKKYPTMRSLLEVYMNSSLSVHEKEFLLKDLMVEGLLGKEDRRLGELCSKRIFRILMARSGGIRTDDAEDGADLFKP</sequence>
<comment type="subcellular location">
    <subcellularLocation>
        <location evidence="2">Nucleus</location>
    </subcellularLocation>
</comment>
<dbReference type="GO" id="GO:0004519">
    <property type="term" value="F:endonuclease activity"/>
    <property type="evidence" value="ECO:0007669"/>
    <property type="project" value="UniProtKB-KW"/>
</dbReference>
<gene>
    <name evidence="14" type="primary">EME1B</name>
    <name evidence="14" type="ORF">KSP40_PGU018366</name>
</gene>
<keyword evidence="11" id="KW-0539">Nucleus</keyword>
<keyword evidence="6" id="KW-0227">DNA damage</keyword>
<evidence type="ECO:0000256" key="1">
    <source>
        <dbReference type="ARBA" id="ARBA00001946"/>
    </source>
</evidence>
<keyword evidence="12" id="KW-0469">Meiosis</keyword>
<feature type="compositionally biased region" description="Basic and acidic residues" evidence="13">
    <location>
        <begin position="1"/>
        <end position="12"/>
    </location>
</feature>
<evidence type="ECO:0000313" key="15">
    <source>
        <dbReference type="Proteomes" id="UP001412067"/>
    </source>
</evidence>
<evidence type="ECO:0000256" key="7">
    <source>
        <dbReference type="ARBA" id="ARBA00022801"/>
    </source>
</evidence>
<keyword evidence="8" id="KW-0460">Magnesium</keyword>
<accession>A0ABR2MTS7</accession>
<reference evidence="14 15" key="1">
    <citation type="journal article" date="2022" name="Nat. Plants">
        <title>Genomes of leafy and leafless Platanthera orchids illuminate the evolution of mycoheterotrophy.</title>
        <authorList>
            <person name="Li M.H."/>
            <person name="Liu K.W."/>
            <person name="Li Z."/>
            <person name="Lu H.C."/>
            <person name="Ye Q.L."/>
            <person name="Zhang D."/>
            <person name="Wang J.Y."/>
            <person name="Li Y.F."/>
            <person name="Zhong Z.M."/>
            <person name="Liu X."/>
            <person name="Yu X."/>
            <person name="Liu D.K."/>
            <person name="Tu X.D."/>
            <person name="Liu B."/>
            <person name="Hao Y."/>
            <person name="Liao X.Y."/>
            <person name="Jiang Y.T."/>
            <person name="Sun W.H."/>
            <person name="Chen J."/>
            <person name="Chen Y.Q."/>
            <person name="Ai Y."/>
            <person name="Zhai J.W."/>
            <person name="Wu S.S."/>
            <person name="Zhou Z."/>
            <person name="Hsiao Y.Y."/>
            <person name="Wu W.L."/>
            <person name="Chen Y.Y."/>
            <person name="Lin Y.F."/>
            <person name="Hsu J.L."/>
            <person name="Li C.Y."/>
            <person name="Wang Z.W."/>
            <person name="Zhao X."/>
            <person name="Zhong W.Y."/>
            <person name="Ma X.K."/>
            <person name="Ma L."/>
            <person name="Huang J."/>
            <person name="Chen G.Z."/>
            <person name="Huang M.Z."/>
            <person name="Huang L."/>
            <person name="Peng D.H."/>
            <person name="Luo Y.B."/>
            <person name="Zou S.Q."/>
            <person name="Chen S.P."/>
            <person name="Lan S."/>
            <person name="Tsai W.C."/>
            <person name="Van de Peer Y."/>
            <person name="Liu Z.J."/>
        </authorList>
    </citation>
    <scope>NUCLEOTIDE SEQUENCE [LARGE SCALE GENOMIC DNA]</scope>
    <source>
        <strain evidence="14">Lor288</strain>
    </source>
</reference>
<dbReference type="InterPro" id="IPR042530">
    <property type="entry name" value="EME1/EME2_C"/>
</dbReference>
<dbReference type="PANTHER" id="PTHR21077">
    <property type="entry name" value="EME1 PROTEIN"/>
    <property type="match status" value="1"/>
</dbReference>
<organism evidence="14 15">
    <name type="scientific">Platanthera guangdongensis</name>
    <dbReference type="NCBI Taxonomy" id="2320717"/>
    <lineage>
        <taxon>Eukaryota</taxon>
        <taxon>Viridiplantae</taxon>
        <taxon>Streptophyta</taxon>
        <taxon>Embryophyta</taxon>
        <taxon>Tracheophyta</taxon>
        <taxon>Spermatophyta</taxon>
        <taxon>Magnoliopsida</taxon>
        <taxon>Liliopsida</taxon>
        <taxon>Asparagales</taxon>
        <taxon>Orchidaceae</taxon>
        <taxon>Orchidoideae</taxon>
        <taxon>Orchideae</taxon>
        <taxon>Orchidinae</taxon>
        <taxon>Platanthera</taxon>
    </lineage>
</organism>
<evidence type="ECO:0000256" key="6">
    <source>
        <dbReference type="ARBA" id="ARBA00022763"/>
    </source>
</evidence>
<keyword evidence="10" id="KW-0234">DNA repair</keyword>